<dbReference type="EMBL" id="JAWRVE010000010">
    <property type="protein sequence ID" value="KAL1879225.1"/>
    <property type="molecule type" value="Genomic_DNA"/>
</dbReference>
<comment type="caution">
    <text evidence="3">The sequence shown here is derived from an EMBL/GenBank/DDBJ whole genome shotgun (WGS) entry which is preliminary data.</text>
</comment>
<protein>
    <recommendedName>
        <fullName evidence="2">NAD(P)-binding domain-containing protein</fullName>
    </recommendedName>
</protein>
<gene>
    <name evidence="3" type="ORF">Daus18300_001804</name>
</gene>
<evidence type="ECO:0000259" key="2">
    <source>
        <dbReference type="Pfam" id="PF13460"/>
    </source>
</evidence>
<organism evidence="3 4">
    <name type="scientific">Diaporthe australafricana</name>
    <dbReference type="NCBI Taxonomy" id="127596"/>
    <lineage>
        <taxon>Eukaryota</taxon>
        <taxon>Fungi</taxon>
        <taxon>Dikarya</taxon>
        <taxon>Ascomycota</taxon>
        <taxon>Pezizomycotina</taxon>
        <taxon>Sordariomycetes</taxon>
        <taxon>Sordariomycetidae</taxon>
        <taxon>Diaporthales</taxon>
        <taxon>Diaporthaceae</taxon>
        <taxon>Diaporthe</taxon>
    </lineage>
</organism>
<dbReference type="SUPFAM" id="SSF51735">
    <property type="entry name" value="NAD(P)-binding Rossmann-fold domains"/>
    <property type="match status" value="1"/>
</dbReference>
<dbReference type="PANTHER" id="PTHR15020">
    <property type="entry name" value="FLAVIN REDUCTASE-RELATED"/>
    <property type="match status" value="1"/>
</dbReference>
<keyword evidence="4" id="KW-1185">Reference proteome</keyword>
<dbReference type="Gene3D" id="3.40.50.720">
    <property type="entry name" value="NAD(P)-binding Rossmann-like Domain"/>
    <property type="match status" value="1"/>
</dbReference>
<evidence type="ECO:0000313" key="3">
    <source>
        <dbReference type="EMBL" id="KAL1879225.1"/>
    </source>
</evidence>
<feature type="domain" description="NAD(P)-binding" evidence="2">
    <location>
        <begin position="9"/>
        <end position="222"/>
    </location>
</feature>
<dbReference type="InterPro" id="IPR016040">
    <property type="entry name" value="NAD(P)-bd_dom"/>
</dbReference>
<evidence type="ECO:0000256" key="1">
    <source>
        <dbReference type="ARBA" id="ARBA00038376"/>
    </source>
</evidence>
<dbReference type="InterPro" id="IPR036291">
    <property type="entry name" value="NAD(P)-bd_dom_sf"/>
</dbReference>
<proteinExistence type="inferred from homology"/>
<name>A0ABR3XU26_9PEZI</name>
<dbReference type="Pfam" id="PF13460">
    <property type="entry name" value="NAD_binding_10"/>
    <property type="match status" value="1"/>
</dbReference>
<evidence type="ECO:0000313" key="4">
    <source>
        <dbReference type="Proteomes" id="UP001583177"/>
    </source>
</evidence>
<dbReference type="Proteomes" id="UP001583177">
    <property type="component" value="Unassembled WGS sequence"/>
</dbReference>
<reference evidence="3 4" key="1">
    <citation type="journal article" date="2024" name="IMA Fungus">
        <title>IMA Genome - F19 : A genome assembly and annotation guide to empower mycologists, including annotated draft genome sequences of Ceratocystis pirilliformis, Diaporthe australafricana, Fusarium ophioides, Paecilomyces lecythidis, and Sporothrix stenoceras.</title>
        <authorList>
            <person name="Aylward J."/>
            <person name="Wilson A.M."/>
            <person name="Visagie C.M."/>
            <person name="Spraker J."/>
            <person name="Barnes I."/>
            <person name="Buitendag C."/>
            <person name="Ceriani C."/>
            <person name="Del Mar Angel L."/>
            <person name="du Plessis D."/>
            <person name="Fuchs T."/>
            <person name="Gasser K."/>
            <person name="Kramer D."/>
            <person name="Li W."/>
            <person name="Munsamy K."/>
            <person name="Piso A."/>
            <person name="Price J.L."/>
            <person name="Sonnekus B."/>
            <person name="Thomas C."/>
            <person name="van der Nest A."/>
            <person name="van Dijk A."/>
            <person name="van Heerden A."/>
            <person name="van Vuuren N."/>
            <person name="Yilmaz N."/>
            <person name="Duong T.A."/>
            <person name="van der Merwe N.A."/>
            <person name="Wingfield M.J."/>
            <person name="Wingfield B.D."/>
        </authorList>
    </citation>
    <scope>NUCLEOTIDE SEQUENCE [LARGE SCALE GENOMIC DNA]</scope>
    <source>
        <strain evidence="3 4">CMW 18300</strain>
    </source>
</reference>
<sequence length="262" mass="28650">MSKHVLVLGGHGKISQLLIPILLKKSWAVTSIIRTQEQVPTIQKLGEGLQGKLAVLVRSLEDVQSESQAKSILDEVKPDYVFWSAGAGGRGGAERTFAVDRDAAIHFIKASANTPGITRFLNISYLDSRRNKPSWWNDDDWKAAEEVNYKILPNYYKAKLAADEALYEESAKRGSDFVGINLRPGTLSTDPAGKVELGKTKTSRGKVSREAVAQVSAALLEAEGVKNSWIDLLDGEEEIDAAVQRVVKEGVDATEEDPVYKA</sequence>
<comment type="similarity">
    <text evidence="1">Belongs to the avfA family.</text>
</comment>
<accession>A0ABR3XU26</accession>
<dbReference type="PANTHER" id="PTHR15020:SF50">
    <property type="entry name" value="UPF0659 PROTEIN YMR090W"/>
    <property type="match status" value="1"/>
</dbReference>